<accession>A0A1W7R961</accession>
<dbReference type="Pfam" id="PF01826">
    <property type="entry name" value="TIL"/>
    <property type="match status" value="1"/>
</dbReference>
<feature type="domain" description="TIL" evidence="4">
    <location>
        <begin position="33"/>
        <end position="88"/>
    </location>
</feature>
<evidence type="ECO:0000256" key="1">
    <source>
        <dbReference type="ARBA" id="ARBA00022690"/>
    </source>
</evidence>
<dbReference type="GO" id="GO:0030414">
    <property type="term" value="F:peptidase inhibitor activity"/>
    <property type="evidence" value="ECO:0007669"/>
    <property type="project" value="UniProtKB-KW"/>
</dbReference>
<dbReference type="InterPro" id="IPR051368">
    <property type="entry name" value="SerProtInhib-TIL_Domain"/>
</dbReference>
<proteinExistence type="predicted"/>
<keyword evidence="1" id="KW-0646">Protease inhibitor</keyword>
<dbReference type="EMBL" id="GFAH01000713">
    <property type="protein sequence ID" value="JAV47676.1"/>
    <property type="molecule type" value="Transcribed_RNA"/>
</dbReference>
<dbReference type="PANTHER" id="PTHR23259:SF70">
    <property type="entry name" value="ACCESSORY GLAND PROTEIN ACP62F-RELATED"/>
    <property type="match status" value="1"/>
</dbReference>
<dbReference type="InterPro" id="IPR036084">
    <property type="entry name" value="Ser_inhib-like_sf"/>
</dbReference>
<dbReference type="InterPro" id="IPR002919">
    <property type="entry name" value="TIL_dom"/>
</dbReference>
<evidence type="ECO:0000313" key="5">
    <source>
        <dbReference type="EMBL" id="JAV47676.1"/>
    </source>
</evidence>
<evidence type="ECO:0000259" key="4">
    <source>
        <dbReference type="Pfam" id="PF01826"/>
    </source>
</evidence>
<dbReference type="Gene3D" id="2.10.25.10">
    <property type="entry name" value="Laminin"/>
    <property type="match status" value="1"/>
</dbReference>
<dbReference type="CDD" id="cd19941">
    <property type="entry name" value="TIL"/>
    <property type="match status" value="1"/>
</dbReference>
<organism evidence="5">
    <name type="scientific">Hadrurus spadix</name>
    <dbReference type="NCBI Taxonomy" id="141984"/>
    <lineage>
        <taxon>Eukaryota</taxon>
        <taxon>Metazoa</taxon>
        <taxon>Ecdysozoa</taxon>
        <taxon>Arthropoda</taxon>
        <taxon>Chelicerata</taxon>
        <taxon>Arachnida</taxon>
        <taxon>Scorpiones</taxon>
        <taxon>Iurida</taxon>
        <taxon>Iuroidea</taxon>
        <taxon>Hadrurus</taxon>
    </lineage>
</organism>
<feature type="chain" id="PRO_5012506858" evidence="3">
    <location>
        <begin position="25"/>
        <end position="90"/>
    </location>
</feature>
<dbReference type="AlphaFoldDB" id="A0A1W7R961"/>
<name>A0A1W7R961_9SCOR</name>
<protein>
    <submittedName>
        <fullName evidence="5">Venom protein</fullName>
    </submittedName>
</protein>
<keyword evidence="3" id="KW-0732">Signal</keyword>
<evidence type="ECO:0000256" key="2">
    <source>
        <dbReference type="ARBA" id="ARBA00023157"/>
    </source>
</evidence>
<dbReference type="PANTHER" id="PTHR23259">
    <property type="entry name" value="RIDDLE"/>
    <property type="match status" value="1"/>
</dbReference>
<reference evidence="5" key="1">
    <citation type="submission" date="2016-11" db="EMBL/GenBank/DDBJ databases">
        <title>Venom-gland transcriptomics and venom proteomics of the black-back scorpion (Hadrurus spadix) reveal detectability challenges and an unexplored realm of animal toxin diversity.</title>
        <authorList>
            <person name="Rokyta D.R."/>
            <person name="Ward M.J."/>
        </authorList>
    </citation>
    <scope>NUCLEOTIDE SEQUENCE</scope>
    <source>
        <tissue evidence="5">Venom gland</tissue>
    </source>
</reference>
<sequence length="90" mass="10361">MKFNTVVCTFAILVFCSVLENTLGQRDRRCRLPTEEFLRCGTACPLTCDNYQRPPRGCILPCVRGCFCRRGLVRDTRRGGRCVRPSECRR</sequence>
<feature type="signal peptide" evidence="3">
    <location>
        <begin position="1"/>
        <end position="24"/>
    </location>
</feature>
<evidence type="ECO:0000256" key="3">
    <source>
        <dbReference type="SAM" id="SignalP"/>
    </source>
</evidence>
<dbReference type="SUPFAM" id="SSF57567">
    <property type="entry name" value="Serine protease inhibitors"/>
    <property type="match status" value="1"/>
</dbReference>
<keyword evidence="2" id="KW-1015">Disulfide bond</keyword>